<sequence length="70" mass="8189">LHIIGFAKYQTITSNRFSLFMESIYATINTIVREQIGSRNEVYLPFLYALFTFILAMNLVGNIPYDYSKR</sequence>
<dbReference type="SUPFAM" id="SSF81336">
    <property type="entry name" value="F1F0 ATP synthase subunit A"/>
    <property type="match status" value="1"/>
</dbReference>
<keyword evidence="11" id="KW-0066">ATP synthesis</keyword>
<gene>
    <name evidence="14" type="ORF">PPACK8108_LOCUS11597</name>
</gene>
<dbReference type="AlphaFoldDB" id="A0AAV0B2D0"/>
<evidence type="ECO:0000256" key="10">
    <source>
        <dbReference type="ARBA" id="ARBA00023136"/>
    </source>
</evidence>
<evidence type="ECO:0000256" key="1">
    <source>
        <dbReference type="ARBA" id="ARBA00004448"/>
    </source>
</evidence>
<evidence type="ECO:0000256" key="7">
    <source>
        <dbReference type="ARBA" id="ARBA00022781"/>
    </source>
</evidence>
<dbReference type="EMBL" id="CALTRL010002693">
    <property type="protein sequence ID" value="CAH7676459.1"/>
    <property type="molecule type" value="Genomic_DNA"/>
</dbReference>
<dbReference type="PANTHER" id="PTHR11410">
    <property type="entry name" value="ATP SYNTHASE SUBUNIT A"/>
    <property type="match status" value="1"/>
</dbReference>
<protein>
    <recommendedName>
        <fullName evidence="3">ATP synthase subunit a</fullName>
    </recommendedName>
    <alternativeName>
        <fullName evidence="12">F-ATPase protein 6</fullName>
    </alternativeName>
</protein>
<evidence type="ECO:0000256" key="13">
    <source>
        <dbReference type="SAM" id="Phobius"/>
    </source>
</evidence>
<dbReference type="Pfam" id="PF00119">
    <property type="entry name" value="ATP-synt_A"/>
    <property type="match status" value="1"/>
</dbReference>
<keyword evidence="9" id="KW-0406">Ion transport</keyword>
<evidence type="ECO:0000256" key="2">
    <source>
        <dbReference type="ARBA" id="ARBA00006810"/>
    </source>
</evidence>
<dbReference type="GO" id="GO:0046933">
    <property type="term" value="F:proton-transporting ATP synthase activity, rotational mechanism"/>
    <property type="evidence" value="ECO:0007669"/>
    <property type="project" value="TreeGrafter"/>
</dbReference>
<keyword evidence="15" id="KW-1185">Reference proteome</keyword>
<evidence type="ECO:0000256" key="9">
    <source>
        <dbReference type="ARBA" id="ARBA00023065"/>
    </source>
</evidence>
<evidence type="ECO:0000256" key="5">
    <source>
        <dbReference type="ARBA" id="ARBA00022547"/>
    </source>
</evidence>
<evidence type="ECO:0000256" key="4">
    <source>
        <dbReference type="ARBA" id="ARBA00022448"/>
    </source>
</evidence>
<keyword evidence="8 13" id="KW-1133">Transmembrane helix</keyword>
<dbReference type="PANTHER" id="PTHR11410:SF0">
    <property type="entry name" value="ATP SYNTHASE SUBUNIT A"/>
    <property type="match status" value="1"/>
</dbReference>
<keyword evidence="10 13" id="KW-0472">Membrane</keyword>
<evidence type="ECO:0000256" key="3">
    <source>
        <dbReference type="ARBA" id="ARBA00021312"/>
    </source>
</evidence>
<dbReference type="InterPro" id="IPR000568">
    <property type="entry name" value="ATP_synth_F0_asu"/>
</dbReference>
<dbReference type="InterPro" id="IPR045083">
    <property type="entry name" value="ATP_synth_F0_asu_bact/mt"/>
</dbReference>
<reference evidence="14" key="1">
    <citation type="submission" date="2022-06" db="EMBL/GenBank/DDBJ databases">
        <authorList>
            <consortium name="SYNGENTA / RWTH Aachen University"/>
        </authorList>
    </citation>
    <scope>NUCLEOTIDE SEQUENCE</scope>
</reference>
<comment type="caution">
    <text evidence="14">The sequence shown here is derived from an EMBL/GenBank/DDBJ whole genome shotgun (WGS) entry which is preliminary data.</text>
</comment>
<keyword evidence="7" id="KW-0375">Hydrogen ion transport</keyword>
<evidence type="ECO:0000256" key="8">
    <source>
        <dbReference type="ARBA" id="ARBA00022989"/>
    </source>
</evidence>
<feature type="transmembrane region" description="Helical" evidence="13">
    <location>
        <begin position="42"/>
        <end position="61"/>
    </location>
</feature>
<proteinExistence type="inferred from homology"/>
<dbReference type="InterPro" id="IPR035908">
    <property type="entry name" value="F0_ATP_A_sf"/>
</dbReference>
<keyword evidence="5" id="KW-0138">CF(0)</keyword>
<dbReference type="Proteomes" id="UP001153365">
    <property type="component" value="Unassembled WGS sequence"/>
</dbReference>
<organism evidence="14 15">
    <name type="scientific">Phakopsora pachyrhizi</name>
    <name type="common">Asian soybean rust disease fungus</name>
    <dbReference type="NCBI Taxonomy" id="170000"/>
    <lineage>
        <taxon>Eukaryota</taxon>
        <taxon>Fungi</taxon>
        <taxon>Dikarya</taxon>
        <taxon>Basidiomycota</taxon>
        <taxon>Pucciniomycotina</taxon>
        <taxon>Pucciniomycetes</taxon>
        <taxon>Pucciniales</taxon>
        <taxon>Phakopsoraceae</taxon>
        <taxon>Phakopsora</taxon>
    </lineage>
</organism>
<dbReference type="GO" id="GO:0005743">
    <property type="term" value="C:mitochondrial inner membrane"/>
    <property type="evidence" value="ECO:0007669"/>
    <property type="project" value="UniProtKB-SubCell"/>
</dbReference>
<evidence type="ECO:0000313" key="14">
    <source>
        <dbReference type="EMBL" id="CAH7676459.1"/>
    </source>
</evidence>
<keyword evidence="4" id="KW-0813">Transport</keyword>
<keyword evidence="6 13" id="KW-0812">Transmembrane</keyword>
<comment type="subcellular location">
    <subcellularLocation>
        <location evidence="1">Mitochondrion inner membrane</location>
        <topology evidence="1">Multi-pass membrane protein</topology>
    </subcellularLocation>
</comment>
<accession>A0AAV0B2D0</accession>
<evidence type="ECO:0000313" key="15">
    <source>
        <dbReference type="Proteomes" id="UP001153365"/>
    </source>
</evidence>
<comment type="similarity">
    <text evidence="2">Belongs to the ATPase A chain family.</text>
</comment>
<dbReference type="GO" id="GO:0045259">
    <property type="term" value="C:proton-transporting ATP synthase complex"/>
    <property type="evidence" value="ECO:0007669"/>
    <property type="project" value="UniProtKB-KW"/>
</dbReference>
<evidence type="ECO:0000256" key="11">
    <source>
        <dbReference type="ARBA" id="ARBA00023310"/>
    </source>
</evidence>
<evidence type="ECO:0000256" key="12">
    <source>
        <dbReference type="ARBA" id="ARBA00032954"/>
    </source>
</evidence>
<evidence type="ECO:0000256" key="6">
    <source>
        <dbReference type="ARBA" id="ARBA00022692"/>
    </source>
</evidence>
<name>A0AAV0B2D0_PHAPC</name>
<feature type="non-terminal residue" evidence="14">
    <location>
        <position position="1"/>
    </location>
</feature>